<dbReference type="Proteomes" id="UP000016721">
    <property type="component" value="Unassembled WGS sequence"/>
</dbReference>
<dbReference type="SUPFAM" id="SSF52172">
    <property type="entry name" value="CheY-like"/>
    <property type="match status" value="1"/>
</dbReference>
<comment type="function">
    <text evidence="7">May play the central regulatory role in sporulation. It may be an element of the effector pathway responsible for the activation of sporulation genes in response to nutritional stress. Spo0A may act in concert with spo0H (a sigma factor) to control the expression of some genes that are critical to the sporulation process.</text>
</comment>
<dbReference type="GO" id="GO:0032993">
    <property type="term" value="C:protein-DNA complex"/>
    <property type="evidence" value="ECO:0007669"/>
    <property type="project" value="TreeGrafter"/>
</dbReference>
<accession>U2NJW8</accession>
<dbReference type="Pfam" id="PF00486">
    <property type="entry name" value="Trans_reg_C"/>
    <property type="match status" value="1"/>
</dbReference>
<dbReference type="Gene3D" id="6.10.250.690">
    <property type="match status" value="1"/>
</dbReference>
<dbReference type="PATRIC" id="fig|1294142.3.peg.3676"/>
<dbReference type="InterPro" id="IPR001789">
    <property type="entry name" value="Sig_transdc_resp-reg_receiver"/>
</dbReference>
<dbReference type="PANTHER" id="PTHR48111">
    <property type="entry name" value="REGULATOR OF RPOS"/>
    <property type="match status" value="1"/>
</dbReference>
<dbReference type="InterPro" id="IPR016032">
    <property type="entry name" value="Sig_transdc_resp-reg_C-effctor"/>
</dbReference>
<dbReference type="InterPro" id="IPR036388">
    <property type="entry name" value="WH-like_DNA-bd_sf"/>
</dbReference>
<dbReference type="CDD" id="cd00383">
    <property type="entry name" value="trans_reg_C"/>
    <property type="match status" value="1"/>
</dbReference>
<dbReference type="AlphaFoldDB" id="U2NJW8"/>
<dbReference type="InterPro" id="IPR039420">
    <property type="entry name" value="WalR-like"/>
</dbReference>
<evidence type="ECO:0000256" key="9">
    <source>
        <dbReference type="PROSITE-ProRule" id="PRU01091"/>
    </source>
</evidence>
<sequence length="224" mass="25529">MNILLVEDEIRLVEALGQLLKMQGYHVNIANTGCQGQDMAETGIYDVIILDWMLPDMTGVDLLKSIRIRDISTPVIFLTAKDTISNKIEGLDAGADDYLVKPFDSNELLARVRALSRRAVQLLPDSIITIGLICLNMQQLEVSCKDKIIKLTPKEAQLLELLMRNKNQTLNKELIFDRVWGYDQDAEVSNVELYIFYLRKKIDFSKYSTSLETIRGIGYRLKEV</sequence>
<evidence type="ECO:0000313" key="13">
    <source>
        <dbReference type="Proteomes" id="UP000016721"/>
    </source>
</evidence>
<evidence type="ECO:0000256" key="8">
    <source>
        <dbReference type="PROSITE-ProRule" id="PRU00169"/>
    </source>
</evidence>
<name>U2NJW8_9CLOT</name>
<dbReference type="HOGENOM" id="CLU_000445_30_1_9"/>
<dbReference type="SMART" id="SM00862">
    <property type="entry name" value="Trans_reg_C"/>
    <property type="match status" value="1"/>
</dbReference>
<proteinExistence type="predicted"/>
<feature type="domain" description="Response regulatory" evidence="10">
    <location>
        <begin position="2"/>
        <end position="116"/>
    </location>
</feature>
<evidence type="ECO:0000256" key="5">
    <source>
        <dbReference type="ARBA" id="ARBA00023125"/>
    </source>
</evidence>
<dbReference type="InterPro" id="IPR011006">
    <property type="entry name" value="CheY-like_superfamily"/>
</dbReference>
<dbReference type="SMART" id="SM00448">
    <property type="entry name" value="REC"/>
    <property type="match status" value="1"/>
</dbReference>
<dbReference type="SUPFAM" id="SSF46894">
    <property type="entry name" value="C-terminal effector domain of the bipartite response regulators"/>
    <property type="match status" value="1"/>
</dbReference>
<evidence type="ECO:0000256" key="6">
    <source>
        <dbReference type="ARBA" id="ARBA00023163"/>
    </source>
</evidence>
<evidence type="ECO:0000256" key="1">
    <source>
        <dbReference type="ARBA" id="ARBA00018672"/>
    </source>
</evidence>
<feature type="modified residue" description="4-aspartylphosphate" evidence="8">
    <location>
        <position position="51"/>
    </location>
</feature>
<feature type="domain" description="OmpR/PhoB-type" evidence="11">
    <location>
        <begin position="125"/>
        <end position="223"/>
    </location>
</feature>
<keyword evidence="3" id="KW-0902">Two-component regulatory system</keyword>
<keyword evidence="2 8" id="KW-0597">Phosphoprotein</keyword>
<evidence type="ECO:0000256" key="2">
    <source>
        <dbReference type="ARBA" id="ARBA00022553"/>
    </source>
</evidence>
<dbReference type="eggNOG" id="COG0745">
    <property type="taxonomic scope" value="Bacteria"/>
</dbReference>
<keyword evidence="5 9" id="KW-0238">DNA-binding</keyword>
<dbReference type="Gene3D" id="1.10.10.10">
    <property type="entry name" value="Winged helix-like DNA-binding domain superfamily/Winged helix DNA-binding domain"/>
    <property type="match status" value="1"/>
</dbReference>
<dbReference type="STRING" id="1294142.CINTURNW_3523"/>
<evidence type="ECO:0000259" key="11">
    <source>
        <dbReference type="PROSITE" id="PS51755"/>
    </source>
</evidence>
<dbReference type="GO" id="GO:0000156">
    <property type="term" value="F:phosphorelay response regulator activity"/>
    <property type="evidence" value="ECO:0007669"/>
    <property type="project" value="TreeGrafter"/>
</dbReference>
<organism evidence="12 13">
    <name type="scientific">Clostridium intestinale URNW</name>
    <dbReference type="NCBI Taxonomy" id="1294142"/>
    <lineage>
        <taxon>Bacteria</taxon>
        <taxon>Bacillati</taxon>
        <taxon>Bacillota</taxon>
        <taxon>Clostridia</taxon>
        <taxon>Eubacteriales</taxon>
        <taxon>Clostridiaceae</taxon>
        <taxon>Clostridium</taxon>
    </lineage>
</organism>
<dbReference type="GO" id="GO:0000976">
    <property type="term" value="F:transcription cis-regulatory region binding"/>
    <property type="evidence" value="ECO:0007669"/>
    <property type="project" value="TreeGrafter"/>
</dbReference>
<dbReference type="PROSITE" id="PS51755">
    <property type="entry name" value="OMPR_PHOB"/>
    <property type="match status" value="1"/>
</dbReference>
<protein>
    <recommendedName>
        <fullName evidence="1">Stage 0 sporulation protein A homolog</fullName>
    </recommendedName>
</protein>
<dbReference type="PROSITE" id="PS50110">
    <property type="entry name" value="RESPONSE_REGULATORY"/>
    <property type="match status" value="1"/>
</dbReference>
<dbReference type="GO" id="GO:0006355">
    <property type="term" value="P:regulation of DNA-templated transcription"/>
    <property type="evidence" value="ECO:0007669"/>
    <property type="project" value="InterPro"/>
</dbReference>
<evidence type="ECO:0000256" key="4">
    <source>
        <dbReference type="ARBA" id="ARBA00023015"/>
    </source>
</evidence>
<dbReference type="InterPro" id="IPR001867">
    <property type="entry name" value="OmpR/PhoB-type_DNA-bd"/>
</dbReference>
<dbReference type="OrthoDB" id="9790442at2"/>
<dbReference type="RefSeq" id="WP_021803470.1">
    <property type="nucleotide sequence ID" value="NZ_KI273145.1"/>
</dbReference>
<evidence type="ECO:0000259" key="10">
    <source>
        <dbReference type="PROSITE" id="PS50110"/>
    </source>
</evidence>
<feature type="DNA-binding region" description="OmpR/PhoB-type" evidence="9">
    <location>
        <begin position="125"/>
        <end position="223"/>
    </location>
</feature>
<keyword evidence="13" id="KW-1185">Reference proteome</keyword>
<evidence type="ECO:0000256" key="7">
    <source>
        <dbReference type="ARBA" id="ARBA00024867"/>
    </source>
</evidence>
<dbReference type="Gene3D" id="3.40.50.2300">
    <property type="match status" value="1"/>
</dbReference>
<dbReference type="PANTHER" id="PTHR48111:SF22">
    <property type="entry name" value="REGULATOR OF RPOS"/>
    <property type="match status" value="1"/>
</dbReference>
<dbReference type="EMBL" id="APJA01000022">
    <property type="protein sequence ID" value="ERK29141.1"/>
    <property type="molecule type" value="Genomic_DNA"/>
</dbReference>
<keyword evidence="6" id="KW-0804">Transcription</keyword>
<keyword evidence="4" id="KW-0805">Transcription regulation</keyword>
<evidence type="ECO:0000256" key="3">
    <source>
        <dbReference type="ARBA" id="ARBA00023012"/>
    </source>
</evidence>
<dbReference type="CDD" id="cd17624">
    <property type="entry name" value="REC_OmpR_PmrA-like"/>
    <property type="match status" value="1"/>
</dbReference>
<dbReference type="Pfam" id="PF00072">
    <property type="entry name" value="Response_reg"/>
    <property type="match status" value="1"/>
</dbReference>
<reference evidence="12 13" key="1">
    <citation type="journal article" date="2013" name="Genome Announc.">
        <title>Draft Genome Sequence of the Hydrogen- and Ethanol-Producing Bacterium Clostridium intestinale Strain URNW.</title>
        <authorList>
            <person name="Lal S."/>
            <person name="Ramachandran U."/>
            <person name="Zhang X."/>
            <person name="Sparling R."/>
            <person name="Levin D.B."/>
        </authorList>
    </citation>
    <scope>NUCLEOTIDE SEQUENCE [LARGE SCALE GENOMIC DNA]</scope>
    <source>
        <strain evidence="12 13">URNW</strain>
    </source>
</reference>
<comment type="caution">
    <text evidence="12">The sequence shown here is derived from an EMBL/GenBank/DDBJ whole genome shotgun (WGS) entry which is preliminary data.</text>
</comment>
<dbReference type="GO" id="GO:0005829">
    <property type="term" value="C:cytosol"/>
    <property type="evidence" value="ECO:0007669"/>
    <property type="project" value="TreeGrafter"/>
</dbReference>
<gene>
    <name evidence="12" type="ORF">CINTURNW_3523</name>
</gene>
<evidence type="ECO:0000313" key="12">
    <source>
        <dbReference type="EMBL" id="ERK29141.1"/>
    </source>
</evidence>